<sequence length="205" mass="22357">MKQFNPRYLAVAAGLASLLVTGAASAKQDLPASPQQLIDAKVIEGIREWLASPVVEISVMGQNKRNANMTQADIDTADKEWRTERESEDQPIIAAVLTNPLSGYLTQIQARSGGLYSEIFVMDAHGLNVGQSSITSDFWQGDEAKFQKTYPVGASAVFIDEAEYNEDADNWRAQLNMTLADHSGQPMGAVTVEVNLTELARRKGL</sequence>
<evidence type="ECO:0000256" key="1">
    <source>
        <dbReference type="SAM" id="SignalP"/>
    </source>
</evidence>
<dbReference type="OrthoDB" id="195732at2"/>
<gene>
    <name evidence="2" type="ORF">COO20_03735</name>
</gene>
<accession>A0A2N3KXK5</accession>
<keyword evidence="1" id="KW-0732">Signal</keyword>
<name>A0A2N3KXK5_9PROT</name>
<protein>
    <submittedName>
        <fullName evidence="2">Uncharacterized protein</fullName>
    </submittedName>
</protein>
<feature type="signal peptide" evidence="1">
    <location>
        <begin position="1"/>
        <end position="26"/>
    </location>
</feature>
<dbReference type="RefSeq" id="WP_101264347.1">
    <property type="nucleotide sequence ID" value="NZ_NWTK01000002.1"/>
</dbReference>
<feature type="chain" id="PRO_5014800999" evidence="1">
    <location>
        <begin position="27"/>
        <end position="205"/>
    </location>
</feature>
<dbReference type="AlphaFoldDB" id="A0A2N3KXK5"/>
<organism evidence="2 3">
    <name type="scientific">Thalassospira marina</name>
    <dbReference type="NCBI Taxonomy" id="2048283"/>
    <lineage>
        <taxon>Bacteria</taxon>
        <taxon>Pseudomonadati</taxon>
        <taxon>Pseudomonadota</taxon>
        <taxon>Alphaproteobacteria</taxon>
        <taxon>Rhodospirillales</taxon>
        <taxon>Thalassospiraceae</taxon>
        <taxon>Thalassospira</taxon>
    </lineage>
</organism>
<evidence type="ECO:0000313" key="3">
    <source>
        <dbReference type="Proteomes" id="UP000233597"/>
    </source>
</evidence>
<proteinExistence type="predicted"/>
<evidence type="ECO:0000313" key="2">
    <source>
        <dbReference type="EMBL" id="PKR55299.1"/>
    </source>
</evidence>
<dbReference type="EMBL" id="NWTK01000002">
    <property type="protein sequence ID" value="PKR55299.1"/>
    <property type="molecule type" value="Genomic_DNA"/>
</dbReference>
<dbReference type="Proteomes" id="UP000233597">
    <property type="component" value="Unassembled WGS sequence"/>
</dbReference>
<comment type="caution">
    <text evidence="2">The sequence shown here is derived from an EMBL/GenBank/DDBJ whole genome shotgun (WGS) entry which is preliminary data.</text>
</comment>
<reference evidence="2 3" key="1">
    <citation type="submission" date="2017-09" db="EMBL/GenBank/DDBJ databases">
        <title>Biodiversity and function of Thalassospira species in the particle-attached aromatic-hydrocarbon-degrading consortia from the surface seawater of the South China Sea.</title>
        <authorList>
            <person name="Dong C."/>
            <person name="Liu R."/>
            <person name="Shao Z."/>
        </authorList>
    </citation>
    <scope>NUCLEOTIDE SEQUENCE [LARGE SCALE GENOMIC DNA]</scope>
    <source>
        <strain evidence="2 3">CSC1P2</strain>
    </source>
</reference>